<dbReference type="AlphaFoldDB" id="A0A174N5J1"/>
<accession>A0A174N5J1</accession>
<gene>
    <name evidence="1" type="ORF">ERS852411_03119</name>
</gene>
<evidence type="ECO:0000313" key="2">
    <source>
        <dbReference type="Proteomes" id="UP000095746"/>
    </source>
</evidence>
<evidence type="ECO:0000313" key="1">
    <source>
        <dbReference type="EMBL" id="CUP42521.1"/>
    </source>
</evidence>
<sequence length="98" mass="10248">MKGRPSTFAAVNTASTVTLEAGILKVYLPSPLSVSLTDSPFLSVTVSSSSSYPSSGFTVTVTVLPLEARVGLTSTLPLSVSSTLTVYRVEPEEELLPL</sequence>
<reference evidence="1 2" key="1">
    <citation type="submission" date="2015-09" db="EMBL/GenBank/DDBJ databases">
        <authorList>
            <consortium name="Pathogen Informatics"/>
        </authorList>
    </citation>
    <scope>NUCLEOTIDE SEQUENCE [LARGE SCALE GENOMIC DNA]</scope>
    <source>
        <strain evidence="1 2">2789STDY5608854</strain>
    </source>
</reference>
<organism evidence="1 2">
    <name type="scientific">Flavonifractor plautii</name>
    <name type="common">Fusobacterium plautii</name>
    <dbReference type="NCBI Taxonomy" id="292800"/>
    <lineage>
        <taxon>Bacteria</taxon>
        <taxon>Bacillati</taxon>
        <taxon>Bacillota</taxon>
        <taxon>Clostridia</taxon>
        <taxon>Eubacteriales</taxon>
        <taxon>Oscillospiraceae</taxon>
        <taxon>Flavonifractor</taxon>
    </lineage>
</organism>
<dbReference type="Proteomes" id="UP000095746">
    <property type="component" value="Unassembled WGS sequence"/>
</dbReference>
<dbReference type="EMBL" id="CYZT01000353">
    <property type="protein sequence ID" value="CUP42521.1"/>
    <property type="molecule type" value="Genomic_DNA"/>
</dbReference>
<protein>
    <submittedName>
        <fullName evidence="1">Uncharacterized protein</fullName>
    </submittedName>
</protein>
<name>A0A174N5J1_FLAPL</name>
<proteinExistence type="predicted"/>